<evidence type="ECO:0000256" key="1">
    <source>
        <dbReference type="SAM" id="SignalP"/>
    </source>
</evidence>
<evidence type="ECO:0000313" key="4">
    <source>
        <dbReference type="Proteomes" id="UP000277094"/>
    </source>
</evidence>
<feature type="chain" id="PRO_5018277760" description="L,D-TPase catalytic domain-containing protein" evidence="1">
    <location>
        <begin position="25"/>
        <end position="233"/>
    </location>
</feature>
<gene>
    <name evidence="3" type="ORF">EFL95_11390</name>
</gene>
<proteinExistence type="predicted"/>
<dbReference type="OrthoDB" id="186490at2"/>
<dbReference type="Pfam" id="PF03734">
    <property type="entry name" value="YkuD"/>
    <property type="match status" value="1"/>
</dbReference>
<dbReference type="InterPro" id="IPR005490">
    <property type="entry name" value="LD_TPept_cat_dom"/>
</dbReference>
<name>A0A3N0DVC8_9ACTN</name>
<accession>A0A3N0DVC8</accession>
<evidence type="ECO:0000259" key="2">
    <source>
        <dbReference type="Pfam" id="PF03734"/>
    </source>
</evidence>
<dbReference type="PANTHER" id="PTHR38589:SF1">
    <property type="entry name" value="BLR0621 PROTEIN"/>
    <property type="match status" value="1"/>
</dbReference>
<feature type="domain" description="L,D-TPase catalytic" evidence="2">
    <location>
        <begin position="64"/>
        <end position="210"/>
    </location>
</feature>
<comment type="caution">
    <text evidence="3">The sequence shown here is derived from an EMBL/GenBank/DDBJ whole genome shotgun (WGS) entry which is preliminary data.</text>
</comment>
<organism evidence="3 4">
    <name type="scientific">Nocardioides marmorisolisilvae</name>
    <dbReference type="NCBI Taxonomy" id="1542737"/>
    <lineage>
        <taxon>Bacteria</taxon>
        <taxon>Bacillati</taxon>
        <taxon>Actinomycetota</taxon>
        <taxon>Actinomycetes</taxon>
        <taxon>Propionibacteriales</taxon>
        <taxon>Nocardioidaceae</taxon>
        <taxon>Nocardioides</taxon>
    </lineage>
</organism>
<reference evidence="3 4" key="1">
    <citation type="submission" date="2018-11" db="EMBL/GenBank/DDBJ databases">
        <authorList>
            <person name="Li F."/>
        </authorList>
    </citation>
    <scope>NUCLEOTIDE SEQUENCE [LARGE SCALE GENOMIC DNA]</scope>
    <source>
        <strain evidence="3 4">KIS18-7</strain>
    </source>
</reference>
<evidence type="ECO:0000313" key="3">
    <source>
        <dbReference type="EMBL" id="RNL79572.1"/>
    </source>
</evidence>
<dbReference type="EMBL" id="RJSG01000002">
    <property type="protein sequence ID" value="RNL79572.1"/>
    <property type="molecule type" value="Genomic_DNA"/>
</dbReference>
<feature type="signal peptide" evidence="1">
    <location>
        <begin position="1"/>
        <end position="24"/>
    </location>
</feature>
<dbReference type="AlphaFoldDB" id="A0A3N0DVC8"/>
<dbReference type="Proteomes" id="UP000277094">
    <property type="component" value="Unassembled WGS sequence"/>
</dbReference>
<keyword evidence="1" id="KW-0732">Signal</keyword>
<protein>
    <recommendedName>
        <fullName evidence="2">L,D-TPase catalytic domain-containing protein</fullName>
    </recommendedName>
</protein>
<sequence length="233" mass="25315">MRIKAAVAALVAAAVLAPAPGATASSTRTITLDGVSVALPQGSSQVITVRHTHGTYAMVTLWTQVNGRWERIARTASGRTGYGGLVDGTSRKQGSGTTPLGTYNLPYTFGSQSPHAGWSMPYKKFDANDYWVEDNTSAYYNRYRSRELGGFRWNLVSPVNGSERLAAYPTQYLMSVVVAYNYYNPVHYRGAGIFLHVNGRGATAGCVSAPSWFMLVVMHDLSPNRKPVIAISR</sequence>
<dbReference type="PANTHER" id="PTHR38589">
    <property type="entry name" value="BLR0621 PROTEIN"/>
    <property type="match status" value="1"/>
</dbReference>
<dbReference type="RefSeq" id="WP_123234074.1">
    <property type="nucleotide sequence ID" value="NZ_RJSG01000002.1"/>
</dbReference>
<keyword evidence="4" id="KW-1185">Reference proteome</keyword>
<dbReference type="GO" id="GO:0016740">
    <property type="term" value="F:transferase activity"/>
    <property type="evidence" value="ECO:0007669"/>
    <property type="project" value="InterPro"/>
</dbReference>